<evidence type="ECO:0000313" key="3">
    <source>
        <dbReference type="Proteomes" id="UP000216446"/>
    </source>
</evidence>
<evidence type="ECO:0000256" key="1">
    <source>
        <dbReference type="SAM" id="Phobius"/>
    </source>
</evidence>
<dbReference type="InParanoid" id="A0A259TVV0"/>
<sequence>MTEARIGVLKQVTTLSTGAIVVITTFYRGDTETTSLTETRLTIALVAFLISAGVSVFAMWAHSVGYRSASSSDYLSNGDFHKTNKEFWAEATALAIFFGGIVSLTLAFVSML</sequence>
<keyword evidence="1" id="KW-1133">Transmembrane helix</keyword>
<proteinExistence type="predicted"/>
<comment type="caution">
    <text evidence="2">The sequence shown here is derived from an EMBL/GenBank/DDBJ whole genome shotgun (WGS) entry which is preliminary data.</text>
</comment>
<gene>
    <name evidence="2" type="ORF">BSZ36_00980</name>
</gene>
<feature type="transmembrane region" description="Helical" evidence="1">
    <location>
        <begin position="41"/>
        <end position="66"/>
    </location>
</feature>
<feature type="transmembrane region" description="Helical" evidence="1">
    <location>
        <begin position="87"/>
        <end position="109"/>
    </location>
</feature>
<organism evidence="2 3">
    <name type="scientific">Rubricoccus marinus</name>
    <dbReference type="NCBI Taxonomy" id="716817"/>
    <lineage>
        <taxon>Bacteria</taxon>
        <taxon>Pseudomonadati</taxon>
        <taxon>Rhodothermota</taxon>
        <taxon>Rhodothermia</taxon>
        <taxon>Rhodothermales</taxon>
        <taxon>Rubricoccaceae</taxon>
        <taxon>Rubricoccus</taxon>
    </lineage>
</organism>
<dbReference type="Proteomes" id="UP000216446">
    <property type="component" value="Unassembled WGS sequence"/>
</dbReference>
<name>A0A259TVV0_9BACT</name>
<evidence type="ECO:0000313" key="2">
    <source>
        <dbReference type="EMBL" id="OZC01678.1"/>
    </source>
</evidence>
<reference evidence="2 3" key="1">
    <citation type="submission" date="2016-11" db="EMBL/GenBank/DDBJ databases">
        <title>Study of marine rhodopsin-containing bacteria.</title>
        <authorList>
            <person name="Yoshizawa S."/>
            <person name="Kumagai Y."/>
            <person name="Kogure K."/>
        </authorList>
    </citation>
    <scope>NUCLEOTIDE SEQUENCE [LARGE SCALE GENOMIC DNA]</scope>
    <source>
        <strain evidence="2 3">SG-29</strain>
    </source>
</reference>
<keyword evidence="3" id="KW-1185">Reference proteome</keyword>
<dbReference type="EMBL" id="MQWB01000001">
    <property type="protein sequence ID" value="OZC01678.1"/>
    <property type="molecule type" value="Genomic_DNA"/>
</dbReference>
<keyword evidence="1" id="KW-0472">Membrane</keyword>
<protein>
    <submittedName>
        <fullName evidence="2">Uncharacterized protein</fullName>
    </submittedName>
</protein>
<keyword evidence="1" id="KW-0812">Transmembrane</keyword>
<accession>A0A259TVV0</accession>
<feature type="transmembrane region" description="Helical" evidence="1">
    <location>
        <begin position="12"/>
        <end position="29"/>
    </location>
</feature>
<dbReference type="AlphaFoldDB" id="A0A259TVV0"/>